<evidence type="ECO:0000313" key="3">
    <source>
        <dbReference type="EMBL" id="CAB4650825.1"/>
    </source>
</evidence>
<sequence>MEKSRASRSDEWESLINDLEARRGLVLEMGGEQRVLAQHAKGRLTARERLEMLLDAGSFCEIGAFVGSIQRGALPVAPADAFVMGHGTINGRALLVGAEDATVMGGTIGVGTLAKRLRLFDLARRTGLPLVLLLDGAGMRTRHPNDRTLFIPDDLSALAAVKGSSPIIVGVMGTCAGHGAITATFADHLVMVEGAALFGAGPPLVHALTGMDVSAHELGGVQVHSRGPRSSEATSSNLPTNAANYEGIIDFVASDDQGAIAELIEFFGSLPVREENVGDSPDGSIRLGPRELPLNRKKRSDVDIRKIVPADSVTQWNVLSLIEEIADDDTLEVFSNTGSVVTARLLFFGCELVVIANQPAFLDGLLESDGAYAAAGALEFASESNTPVLLLADSPGLAVGIEAEASGVLSAAQVLLSAQRRFTRSTIHVTLRRSYGDISALMGLAPFGGQICTLALPGARLGEFPAETASEAVRNSGDSAAVLAHTEFGGAVDGAEQLLYDSVIAPNELISALRSTMRLL</sequence>
<reference evidence="3" key="1">
    <citation type="submission" date="2020-05" db="EMBL/GenBank/DDBJ databases">
        <authorList>
            <person name="Chiriac C."/>
            <person name="Salcher M."/>
            <person name="Ghai R."/>
            <person name="Kavagutti S V."/>
        </authorList>
    </citation>
    <scope>NUCLEOTIDE SEQUENCE</scope>
</reference>
<dbReference type="InterPro" id="IPR011763">
    <property type="entry name" value="COA_CT_C"/>
</dbReference>
<dbReference type="InterPro" id="IPR051047">
    <property type="entry name" value="AccD/PCCB"/>
</dbReference>
<dbReference type="PROSITE" id="PS50989">
    <property type="entry name" value="COA_CT_CTER"/>
    <property type="match status" value="1"/>
</dbReference>
<evidence type="ECO:0000259" key="2">
    <source>
        <dbReference type="PROSITE" id="PS50989"/>
    </source>
</evidence>
<dbReference type="PROSITE" id="PS50980">
    <property type="entry name" value="COA_CT_NTER"/>
    <property type="match status" value="1"/>
</dbReference>
<dbReference type="Pfam" id="PF01039">
    <property type="entry name" value="Carboxyl_trans"/>
    <property type="match status" value="1"/>
</dbReference>
<feature type="domain" description="CoA carboxyltransferase C-terminal" evidence="2">
    <location>
        <begin position="293"/>
        <end position="520"/>
    </location>
</feature>
<organism evidence="3">
    <name type="scientific">freshwater metagenome</name>
    <dbReference type="NCBI Taxonomy" id="449393"/>
    <lineage>
        <taxon>unclassified sequences</taxon>
        <taxon>metagenomes</taxon>
        <taxon>ecological metagenomes</taxon>
    </lineage>
</organism>
<dbReference type="InterPro" id="IPR011762">
    <property type="entry name" value="COA_CT_N"/>
</dbReference>
<dbReference type="AlphaFoldDB" id="A0A6J6KRR6"/>
<accession>A0A6J6KRR6</accession>
<name>A0A6J6KRR6_9ZZZZ</name>
<dbReference type="InterPro" id="IPR034733">
    <property type="entry name" value="AcCoA_carboxyl_beta"/>
</dbReference>
<feature type="domain" description="CoA carboxyltransferase N-terminal" evidence="1">
    <location>
        <begin position="11"/>
        <end position="264"/>
    </location>
</feature>
<protein>
    <submittedName>
        <fullName evidence="3">Unannotated protein</fullName>
    </submittedName>
</protein>
<dbReference type="Gene3D" id="3.90.226.10">
    <property type="entry name" value="2-enoyl-CoA Hydratase, Chain A, domain 1"/>
    <property type="match status" value="2"/>
</dbReference>
<dbReference type="PANTHER" id="PTHR43842">
    <property type="entry name" value="PROPIONYL-COA CARBOXYLASE BETA CHAIN"/>
    <property type="match status" value="1"/>
</dbReference>
<dbReference type="PANTHER" id="PTHR43842:SF2">
    <property type="entry name" value="PROPIONYL-COA CARBOXYLASE BETA CHAIN, MITOCHONDRIAL"/>
    <property type="match status" value="1"/>
</dbReference>
<proteinExistence type="predicted"/>
<evidence type="ECO:0000259" key="1">
    <source>
        <dbReference type="PROSITE" id="PS50980"/>
    </source>
</evidence>
<gene>
    <name evidence="3" type="ORF">UFOPK2242_00399</name>
</gene>
<dbReference type="SUPFAM" id="SSF52096">
    <property type="entry name" value="ClpP/crotonase"/>
    <property type="match status" value="2"/>
</dbReference>
<dbReference type="EMBL" id="CAEZWM010000031">
    <property type="protein sequence ID" value="CAB4650825.1"/>
    <property type="molecule type" value="Genomic_DNA"/>
</dbReference>
<dbReference type="InterPro" id="IPR029045">
    <property type="entry name" value="ClpP/crotonase-like_dom_sf"/>
</dbReference>
<dbReference type="GO" id="GO:0004658">
    <property type="term" value="F:propionyl-CoA carboxylase activity"/>
    <property type="evidence" value="ECO:0007669"/>
    <property type="project" value="TreeGrafter"/>
</dbReference>